<name>A0ABV9U1Q4_9ACTN</name>
<sequence>MAAEPRSGHRSAGENLPGERLAGESKLGERLAGESVPSAGAGADVLRAGTRRTKVSSEDAAYERLRERVLRRAVRPSPLLRVGLGPWLRVLPGRLPDPALTGALARMDPTVRVACVLRSVAGLHRFEVRDVLVGLGVKDPWGVIEAAEKVRLPAPATPFELASARPVRRRSRLPIAAASVLTAGLLGALVVSENGAALGARGTHGMRLVSAAPSAWTHGPRTLAAWPARGDLTADKPLARSALSAWAGRRGPGRIRGGATQLLYAGHLDGRALAVLRNGDRIARYSGSGRSLEVATSSMNPSAPVALGGGRYLLAPWDTRASVPGGDRVRVRDGVTDPLAPRTRCGRGPVLDLTGPDGSRTVGDLGGVRPVVLTYRSPASAEGPPAGRTPGRLNSAGLKLWDRLGCVLPQPARPVDRADAADFWSGSVPHGGGAADWVCARLGFAGGGSAGQAALVGHAADSTLSAGAGGCDDRRPVSGLWWRADDGHWYYLAAAGRGLTPQADGPLRHPDVTDRLLVATPHGDPQTRPDTPITLTAQAK</sequence>
<reference evidence="3" key="1">
    <citation type="journal article" date="2019" name="Int. J. Syst. Evol. Microbiol.">
        <title>The Global Catalogue of Microorganisms (GCM) 10K type strain sequencing project: providing services to taxonomists for standard genome sequencing and annotation.</title>
        <authorList>
            <consortium name="The Broad Institute Genomics Platform"/>
            <consortium name="The Broad Institute Genome Sequencing Center for Infectious Disease"/>
            <person name="Wu L."/>
            <person name="Ma J."/>
        </authorList>
    </citation>
    <scope>NUCLEOTIDE SEQUENCE [LARGE SCALE GENOMIC DNA]</scope>
    <source>
        <strain evidence="3">KLKA75</strain>
    </source>
</reference>
<feature type="region of interest" description="Disordered" evidence="1">
    <location>
        <begin position="1"/>
        <end position="47"/>
    </location>
</feature>
<protein>
    <submittedName>
        <fullName evidence="2">Uncharacterized protein</fullName>
    </submittedName>
</protein>
<dbReference type="RefSeq" id="WP_378257602.1">
    <property type="nucleotide sequence ID" value="NZ_JBHSIT010000006.1"/>
</dbReference>
<evidence type="ECO:0000313" key="2">
    <source>
        <dbReference type="EMBL" id="MFC4909799.1"/>
    </source>
</evidence>
<comment type="caution">
    <text evidence="2">The sequence shown here is derived from an EMBL/GenBank/DDBJ whole genome shotgun (WGS) entry which is preliminary data.</text>
</comment>
<dbReference type="Proteomes" id="UP001595872">
    <property type="component" value="Unassembled WGS sequence"/>
</dbReference>
<organism evidence="2 3">
    <name type="scientific">Actinomadura gamaensis</name>
    <dbReference type="NCBI Taxonomy" id="1763541"/>
    <lineage>
        <taxon>Bacteria</taxon>
        <taxon>Bacillati</taxon>
        <taxon>Actinomycetota</taxon>
        <taxon>Actinomycetes</taxon>
        <taxon>Streptosporangiales</taxon>
        <taxon>Thermomonosporaceae</taxon>
        <taxon>Actinomadura</taxon>
    </lineage>
</organism>
<gene>
    <name evidence="2" type="ORF">ACFPCY_20940</name>
</gene>
<accession>A0ABV9U1Q4</accession>
<dbReference type="EMBL" id="JBHSIT010000006">
    <property type="protein sequence ID" value="MFC4909799.1"/>
    <property type="molecule type" value="Genomic_DNA"/>
</dbReference>
<proteinExistence type="predicted"/>
<feature type="compositionally biased region" description="Basic and acidic residues" evidence="1">
    <location>
        <begin position="21"/>
        <end position="32"/>
    </location>
</feature>
<keyword evidence="3" id="KW-1185">Reference proteome</keyword>
<evidence type="ECO:0000313" key="3">
    <source>
        <dbReference type="Proteomes" id="UP001595872"/>
    </source>
</evidence>
<evidence type="ECO:0000256" key="1">
    <source>
        <dbReference type="SAM" id="MobiDB-lite"/>
    </source>
</evidence>
<feature type="region of interest" description="Disordered" evidence="1">
    <location>
        <begin position="520"/>
        <end position="540"/>
    </location>
</feature>